<feature type="domain" description="Amidohydrolase-related" evidence="2">
    <location>
        <begin position="78"/>
        <end position="436"/>
    </location>
</feature>
<dbReference type="PANTHER" id="PTHR43135">
    <property type="entry name" value="ALPHA-D-RIBOSE 1-METHYLPHOSPHONATE 5-TRIPHOSPHATE DIPHOSPHATASE"/>
    <property type="match status" value="1"/>
</dbReference>
<sequence>MKFSYGAARFCAFAALLSLAEFVLADTLLITNVNLWDGTSDEFEPGMNVLIEDEVFEKISATDIVAPGAQVVDGEGMYLMPGFIDLHTHFMLHDGPPGWRKLDSAAHGALAAYDMKQQLEQGFTTTRGAGSDSRSLGALVKMGKIVGPRHLSSGPWIGPTGGHGDFGFIHDAPDDMDYMEKAQQSFVVDGRAEVLEATRSVLRGGATQIKLMLGGGLSSEFDPLWVNEFTLDEIKAAVEIAEDYTTYAMAHVYTDAGVNRAIDGGVKVIEHGFLSGEKTFKRMAKEGVAWSFQAFAAVGPVCEPEKIGFWNADQKKKALEICVGAKKSAAAARKAGVLIGLGGDLFGPVGMPSINENMVVPVTKFGFTEIETLKMATSNAAQIVEMAGEMNPYKAHKLGVIQTGAWGDAVLLDGNPMEDITRVRPEHILMVVKGGVIYKDAMN</sequence>
<dbReference type="Proteomes" id="UP001626549">
    <property type="component" value="Chromosome"/>
</dbReference>
<dbReference type="CDD" id="cd01299">
    <property type="entry name" value="Met_dep_hydrolase_A"/>
    <property type="match status" value="1"/>
</dbReference>
<feature type="signal peptide" evidence="1">
    <location>
        <begin position="1"/>
        <end position="25"/>
    </location>
</feature>
<evidence type="ECO:0000256" key="1">
    <source>
        <dbReference type="SAM" id="SignalP"/>
    </source>
</evidence>
<dbReference type="InterPro" id="IPR006680">
    <property type="entry name" value="Amidohydro-rel"/>
</dbReference>
<evidence type="ECO:0000259" key="2">
    <source>
        <dbReference type="Pfam" id="PF01979"/>
    </source>
</evidence>
<accession>A0ABZ0I905</accession>
<protein>
    <submittedName>
        <fullName evidence="3">Amidohydrolase family protein</fullName>
    </submittedName>
</protein>
<evidence type="ECO:0000313" key="4">
    <source>
        <dbReference type="Proteomes" id="UP001626549"/>
    </source>
</evidence>
<keyword evidence="1" id="KW-0732">Signal</keyword>
<dbReference type="Gene3D" id="2.30.40.10">
    <property type="entry name" value="Urease, subunit C, domain 1"/>
    <property type="match status" value="1"/>
</dbReference>
<dbReference type="EMBL" id="CP136865">
    <property type="protein sequence ID" value="WOJ95998.1"/>
    <property type="molecule type" value="Genomic_DNA"/>
</dbReference>
<dbReference type="Pfam" id="PF01979">
    <property type="entry name" value="Amidohydro_1"/>
    <property type="match status" value="1"/>
</dbReference>
<keyword evidence="4" id="KW-1185">Reference proteome</keyword>
<dbReference type="InterPro" id="IPR051781">
    <property type="entry name" value="Metallo-dep_Hydrolase"/>
</dbReference>
<dbReference type="InterPro" id="IPR032466">
    <property type="entry name" value="Metal_Hydrolase"/>
</dbReference>
<name>A0ABZ0I905_9GAMM</name>
<dbReference type="InterPro" id="IPR057744">
    <property type="entry name" value="OTAase-like"/>
</dbReference>
<dbReference type="PANTHER" id="PTHR43135:SF3">
    <property type="entry name" value="ALPHA-D-RIBOSE 1-METHYLPHOSPHONATE 5-TRIPHOSPHATE DIPHOSPHATASE"/>
    <property type="match status" value="1"/>
</dbReference>
<dbReference type="InterPro" id="IPR011059">
    <property type="entry name" value="Metal-dep_hydrolase_composite"/>
</dbReference>
<dbReference type="SUPFAM" id="SSF51338">
    <property type="entry name" value="Composite domain of metallo-dependent hydrolases"/>
    <property type="match status" value="2"/>
</dbReference>
<feature type="chain" id="PRO_5045584644" evidence="1">
    <location>
        <begin position="26"/>
        <end position="443"/>
    </location>
</feature>
<dbReference type="Gene3D" id="3.20.20.140">
    <property type="entry name" value="Metal-dependent hydrolases"/>
    <property type="match status" value="1"/>
</dbReference>
<proteinExistence type="predicted"/>
<dbReference type="SUPFAM" id="SSF51556">
    <property type="entry name" value="Metallo-dependent hydrolases"/>
    <property type="match status" value="1"/>
</dbReference>
<reference evidence="3 4" key="1">
    <citation type="submission" date="2023-10" db="EMBL/GenBank/DDBJ databases">
        <title>Two novel species belonging to the OM43/NOR5 clade.</title>
        <authorList>
            <person name="Park M."/>
        </authorList>
    </citation>
    <scope>NUCLEOTIDE SEQUENCE [LARGE SCALE GENOMIC DNA]</scope>
    <source>
        <strain evidence="3 4">IMCC45268</strain>
    </source>
</reference>
<gene>
    <name evidence="3" type="ORF">R0137_12195</name>
</gene>
<organism evidence="3 4">
    <name type="scientific">Congregibacter brevis</name>
    <dbReference type="NCBI Taxonomy" id="3081201"/>
    <lineage>
        <taxon>Bacteria</taxon>
        <taxon>Pseudomonadati</taxon>
        <taxon>Pseudomonadota</taxon>
        <taxon>Gammaproteobacteria</taxon>
        <taxon>Cellvibrionales</taxon>
        <taxon>Halieaceae</taxon>
        <taxon>Congregibacter</taxon>
    </lineage>
</organism>
<evidence type="ECO:0000313" key="3">
    <source>
        <dbReference type="EMBL" id="WOJ95998.1"/>
    </source>
</evidence>
<dbReference type="RefSeq" id="WP_407326690.1">
    <property type="nucleotide sequence ID" value="NZ_CP136865.1"/>
</dbReference>